<dbReference type="AlphaFoldDB" id="A0A140L4W8"/>
<keyword evidence="2" id="KW-1185">Reference proteome</keyword>
<evidence type="ECO:0000313" key="1">
    <source>
        <dbReference type="EMBL" id="KXG75593.1"/>
    </source>
</evidence>
<dbReference type="OrthoDB" id="1953390at2"/>
<sequence>MDLKAALVVDSPSALVQLFVFRGWLLLVETLDLFEVKQIVKQAAETLLNDLRKAHLLNEYEEQVISSIFSDIIWFKQSLIMLNDASVPANKKREVAIFVKGMNEAFKKLYEMVGERCFTIFYNSYIEDKTRNEIADALNIDVTTVRRNKKKALLKLSMILYPELSIMAMFR</sequence>
<comment type="caution">
    <text evidence="1">The sequence shown here is derived from an EMBL/GenBank/DDBJ whole genome shotgun (WGS) entry which is preliminary data.</text>
</comment>
<proteinExistence type="predicted"/>
<dbReference type="InterPro" id="IPR036388">
    <property type="entry name" value="WH-like_DNA-bd_sf"/>
</dbReference>
<accession>A0A140L4W8</accession>
<evidence type="ECO:0000313" key="2">
    <source>
        <dbReference type="Proteomes" id="UP000070456"/>
    </source>
</evidence>
<dbReference type="SUPFAM" id="SSF88659">
    <property type="entry name" value="Sigma3 and sigma4 domains of RNA polymerase sigma factors"/>
    <property type="match status" value="1"/>
</dbReference>
<reference evidence="1 2" key="1">
    <citation type="submission" date="2015-12" db="EMBL/GenBank/DDBJ databases">
        <title>Draft genome sequence of the thermoanaerobe Thermotalea metallivorans, an isolate from the runoff channel of the Great Artesian Basin, Australia.</title>
        <authorList>
            <person name="Patel B.K."/>
        </authorList>
    </citation>
    <scope>NUCLEOTIDE SEQUENCE [LARGE SCALE GENOMIC DNA]</scope>
    <source>
        <strain evidence="1 2">B2-1</strain>
    </source>
</reference>
<dbReference type="Proteomes" id="UP000070456">
    <property type="component" value="Unassembled WGS sequence"/>
</dbReference>
<name>A0A140L4W8_9FIRM</name>
<dbReference type="InterPro" id="IPR013324">
    <property type="entry name" value="RNA_pol_sigma_r3/r4-like"/>
</dbReference>
<dbReference type="RefSeq" id="WP_068556187.1">
    <property type="nucleotide sequence ID" value="NZ_LOEE01000032.1"/>
</dbReference>
<dbReference type="EMBL" id="LOEE01000032">
    <property type="protein sequence ID" value="KXG75593.1"/>
    <property type="molecule type" value="Genomic_DNA"/>
</dbReference>
<organism evidence="1 2">
    <name type="scientific">Thermotalea metallivorans</name>
    <dbReference type="NCBI Taxonomy" id="520762"/>
    <lineage>
        <taxon>Bacteria</taxon>
        <taxon>Bacillati</taxon>
        <taxon>Bacillota</taxon>
        <taxon>Clostridia</taxon>
        <taxon>Peptostreptococcales</taxon>
        <taxon>Thermotaleaceae</taxon>
        <taxon>Thermotalea</taxon>
    </lineage>
</organism>
<protein>
    <submittedName>
        <fullName evidence="1">Uncharacterized protein</fullName>
    </submittedName>
</protein>
<gene>
    <name evidence="1" type="ORF">AN619_15890</name>
</gene>
<dbReference type="Gene3D" id="1.10.10.10">
    <property type="entry name" value="Winged helix-like DNA-binding domain superfamily/Winged helix DNA-binding domain"/>
    <property type="match status" value="1"/>
</dbReference>
<dbReference type="STRING" id="520762.AN619_15890"/>